<dbReference type="EMBL" id="UOES01000039">
    <property type="protein sequence ID" value="VAW25939.1"/>
    <property type="molecule type" value="Genomic_DNA"/>
</dbReference>
<protein>
    <recommendedName>
        <fullName evidence="2">HTH cro/C1-type domain-containing protein</fullName>
    </recommendedName>
</protein>
<name>A0A3B0UN12_9ZZZZ</name>
<organism evidence="1">
    <name type="scientific">hydrothermal vent metagenome</name>
    <dbReference type="NCBI Taxonomy" id="652676"/>
    <lineage>
        <taxon>unclassified sequences</taxon>
        <taxon>metagenomes</taxon>
        <taxon>ecological metagenomes</taxon>
    </lineage>
</organism>
<evidence type="ECO:0000313" key="1">
    <source>
        <dbReference type="EMBL" id="VAW25939.1"/>
    </source>
</evidence>
<accession>A0A3B0UN12</accession>
<gene>
    <name evidence="1" type="ORF">MNBD_BACTEROID06-1458</name>
</gene>
<evidence type="ECO:0008006" key="2">
    <source>
        <dbReference type="Google" id="ProtNLM"/>
    </source>
</evidence>
<dbReference type="AlphaFoldDB" id="A0A3B0UN12"/>
<reference evidence="1" key="1">
    <citation type="submission" date="2018-06" db="EMBL/GenBank/DDBJ databases">
        <authorList>
            <person name="Zhirakovskaya E."/>
        </authorList>
    </citation>
    <scope>NUCLEOTIDE SEQUENCE</scope>
</reference>
<sequence length="146" mass="16505">MRIANRIERFIIANGLNLSEFDKSIGVANGYIGKQIRKDGSVGSHIIEKIISAYPAINVRWLMTGKGEMFEEPVADRVLNKPVDKDEVIRSDVQDLTIVEMGKDTVSLLVKALELYDTSLRMGSEIYLLDETEPKVRKGFTRQNDF</sequence>
<proteinExistence type="predicted"/>
<feature type="non-terminal residue" evidence="1">
    <location>
        <position position="146"/>
    </location>
</feature>